<feature type="transmembrane region" description="Helical" evidence="3">
    <location>
        <begin position="86"/>
        <end position="104"/>
    </location>
</feature>
<feature type="transmembrane region" description="Helical" evidence="3">
    <location>
        <begin position="53"/>
        <end position="74"/>
    </location>
</feature>
<evidence type="ECO:0000256" key="1">
    <source>
        <dbReference type="ARBA" id="ARBA00022679"/>
    </source>
</evidence>
<keyword evidence="3" id="KW-0812">Transmembrane</keyword>
<feature type="transmembrane region" description="Helical" evidence="3">
    <location>
        <begin position="170"/>
        <end position="191"/>
    </location>
</feature>
<dbReference type="EC" id="2.7.8.-" evidence="4"/>
<dbReference type="InterPro" id="IPR048254">
    <property type="entry name" value="CDP_ALCOHOL_P_TRANSF_CS"/>
</dbReference>
<sequence length="261" mass="28341">MQFTSAQPGSLQAKALHDLRLDAAREALATAALLALVLVALIVPGWMAHAFALKALAVFVLGCALLMWGLARHMPHRRFGAANRVTLLRLAMIAVLAGGIGQAWHPPDVVAWAAIVLATTAALLDALDGPLARAQGLASDFGARFDMESDAFMILVLSLLVWHWDKAGAWVLLAGLARYLFVAAAWAWPWLSRPLPPSMRRKTVCVVQITCLIVCLGPIIARPWSQAIAAISLALLLLSFAIDVRWLIQEHRQRVSTKETE</sequence>
<keyword evidence="5" id="KW-1185">Reference proteome</keyword>
<feature type="transmembrane region" description="Helical" evidence="3">
    <location>
        <begin position="27"/>
        <end position="47"/>
    </location>
</feature>
<evidence type="ECO:0000256" key="2">
    <source>
        <dbReference type="RuleBase" id="RU003750"/>
    </source>
</evidence>
<gene>
    <name evidence="4" type="ORF">QTH91_02110</name>
</gene>
<reference evidence="4" key="1">
    <citation type="submission" date="2023-06" db="EMBL/GenBank/DDBJ databases">
        <authorList>
            <person name="Jiang Y."/>
            <person name="Liu Q."/>
        </authorList>
    </citation>
    <scope>NUCLEOTIDE SEQUENCE</scope>
    <source>
        <strain evidence="4">CGMCC 1.12089</strain>
    </source>
</reference>
<accession>A0ABT7N5R4</accession>
<proteinExistence type="inferred from homology"/>
<dbReference type="Pfam" id="PF01066">
    <property type="entry name" value="CDP-OH_P_transf"/>
    <property type="match status" value="1"/>
</dbReference>
<keyword evidence="3" id="KW-1133">Transmembrane helix</keyword>
<dbReference type="EMBL" id="JASZYV010000001">
    <property type="protein sequence ID" value="MDM0043267.1"/>
    <property type="molecule type" value="Genomic_DNA"/>
</dbReference>
<dbReference type="PROSITE" id="PS00379">
    <property type="entry name" value="CDP_ALCOHOL_P_TRANSF"/>
    <property type="match status" value="1"/>
</dbReference>
<dbReference type="Proteomes" id="UP001174908">
    <property type="component" value="Unassembled WGS sequence"/>
</dbReference>
<dbReference type="RefSeq" id="WP_286658384.1">
    <property type="nucleotide sequence ID" value="NZ_JASZYV010000001.1"/>
</dbReference>
<keyword evidence="1 2" id="KW-0808">Transferase</keyword>
<evidence type="ECO:0000313" key="4">
    <source>
        <dbReference type="EMBL" id="MDM0043267.1"/>
    </source>
</evidence>
<comment type="caution">
    <text evidence="4">The sequence shown here is derived from an EMBL/GenBank/DDBJ whole genome shotgun (WGS) entry which is preliminary data.</text>
</comment>
<evidence type="ECO:0000256" key="3">
    <source>
        <dbReference type="SAM" id="Phobius"/>
    </source>
</evidence>
<keyword evidence="3" id="KW-0472">Membrane</keyword>
<organism evidence="4 5">
    <name type="scientific">Variovorax dokdonensis</name>
    <dbReference type="NCBI Taxonomy" id="344883"/>
    <lineage>
        <taxon>Bacteria</taxon>
        <taxon>Pseudomonadati</taxon>
        <taxon>Pseudomonadota</taxon>
        <taxon>Betaproteobacteria</taxon>
        <taxon>Burkholderiales</taxon>
        <taxon>Comamonadaceae</taxon>
        <taxon>Variovorax</taxon>
    </lineage>
</organism>
<name>A0ABT7N5R4_9BURK</name>
<feature type="transmembrane region" description="Helical" evidence="3">
    <location>
        <begin position="227"/>
        <end position="248"/>
    </location>
</feature>
<protein>
    <submittedName>
        <fullName evidence="4">CDP-alcohol phosphatidyltransferase family protein</fullName>
        <ecNumber evidence="4">2.7.8.-</ecNumber>
    </submittedName>
</protein>
<dbReference type="Gene3D" id="1.20.120.1760">
    <property type="match status" value="1"/>
</dbReference>
<dbReference type="InterPro" id="IPR000462">
    <property type="entry name" value="CDP-OH_P_trans"/>
</dbReference>
<dbReference type="GO" id="GO:0016740">
    <property type="term" value="F:transferase activity"/>
    <property type="evidence" value="ECO:0007669"/>
    <property type="project" value="UniProtKB-KW"/>
</dbReference>
<comment type="similarity">
    <text evidence="2">Belongs to the CDP-alcohol phosphatidyltransferase class-I family.</text>
</comment>
<feature type="transmembrane region" description="Helical" evidence="3">
    <location>
        <begin position="203"/>
        <end position="221"/>
    </location>
</feature>
<evidence type="ECO:0000313" key="5">
    <source>
        <dbReference type="Proteomes" id="UP001174908"/>
    </source>
</evidence>
<dbReference type="InterPro" id="IPR043130">
    <property type="entry name" value="CDP-OH_PTrfase_TM_dom"/>
</dbReference>